<evidence type="ECO:0000313" key="1">
    <source>
        <dbReference type="EMBL" id="JAC84849.1"/>
    </source>
</evidence>
<dbReference type="AlphaFoldDB" id="A0A069DUD9"/>
<reference evidence="1" key="1">
    <citation type="journal article" date="2014" name="PLoS Genet.">
        <title>Differential Responses to Wnt and PCP Disruption Predict Expression and Developmental Function of Conserved and Novel Genes in a Cnidarian.</title>
        <authorList>
            <person name="Lapebie P."/>
            <person name="Ruggiero A."/>
            <person name="Barreau C."/>
            <person name="Chevalier S."/>
            <person name="Chang P."/>
            <person name="Dru P."/>
            <person name="Houliston E."/>
            <person name="Momose T."/>
        </authorList>
    </citation>
    <scope>NUCLEOTIDE SEQUENCE</scope>
</reference>
<accession>A0A069DUD9</accession>
<sequence>MNKCYPIIRFQITARLSPMHRLIDLPFSATARLLVLLSLIKSFLSRRLRHL</sequence>
<dbReference type="EMBL" id="GBGP01000366">
    <property type="protein sequence ID" value="JAC84849.1"/>
    <property type="molecule type" value="mRNA"/>
</dbReference>
<organism evidence="1">
    <name type="scientific">Clytia hemisphaerica</name>
    <dbReference type="NCBI Taxonomy" id="252671"/>
    <lineage>
        <taxon>Eukaryota</taxon>
        <taxon>Metazoa</taxon>
        <taxon>Cnidaria</taxon>
        <taxon>Hydrozoa</taxon>
        <taxon>Hydroidolina</taxon>
        <taxon>Leptothecata</taxon>
        <taxon>Obeliida</taxon>
        <taxon>Clytiidae</taxon>
        <taxon>Clytia</taxon>
    </lineage>
</organism>
<name>A0A069DUD9_9CNID</name>
<protein>
    <submittedName>
        <fullName evidence="1">Putative cnidarian restricted protein</fullName>
    </submittedName>
</protein>
<proteinExistence type="evidence at transcript level"/>
<feature type="non-terminal residue" evidence="1">
    <location>
        <position position="51"/>
    </location>
</feature>